<evidence type="ECO:0000256" key="3">
    <source>
        <dbReference type="ARBA" id="ARBA00022490"/>
    </source>
</evidence>
<evidence type="ECO:0000256" key="4">
    <source>
        <dbReference type="ARBA" id="ARBA00023212"/>
    </source>
</evidence>
<evidence type="ECO:0000313" key="5">
    <source>
        <dbReference type="EMBL" id="OAF71188.1"/>
    </source>
</evidence>
<dbReference type="GO" id="GO:0005819">
    <property type="term" value="C:spindle"/>
    <property type="evidence" value="ECO:0007669"/>
    <property type="project" value="TreeGrafter"/>
</dbReference>
<dbReference type="PANTHER" id="PTHR28520">
    <property type="entry name" value="MITOTIC-SPINDLE ORGANIZING PROTEIN 1"/>
    <property type="match status" value="1"/>
</dbReference>
<reference evidence="5 6" key="1">
    <citation type="submission" date="2016-04" db="EMBL/GenBank/DDBJ databases">
        <title>The genome of Intoshia linei affirms orthonectids as highly simplified spiralians.</title>
        <authorList>
            <person name="Mikhailov K.V."/>
            <person name="Slusarev G.S."/>
            <person name="Nikitin M.A."/>
            <person name="Logacheva M.D."/>
            <person name="Penin A."/>
            <person name="Aleoshin V."/>
            <person name="Panchin Y.V."/>
        </authorList>
    </citation>
    <scope>NUCLEOTIDE SEQUENCE [LARGE SCALE GENOMIC DNA]</scope>
    <source>
        <strain evidence="5">Intl2013</strain>
        <tissue evidence="5">Whole animal</tissue>
    </source>
</reference>
<dbReference type="PANTHER" id="PTHR28520:SF2">
    <property type="entry name" value="MITOTIC-SPINDLE ORGANIZING PROTEIN 1"/>
    <property type="match status" value="1"/>
</dbReference>
<sequence>MSKEFNQDTKDEDICDESFEALKSLSKLLQTGLNEESLKVCVKLCKLGVNPEALAALINQLRQDKNETE</sequence>
<dbReference type="OrthoDB" id="48571at2759"/>
<dbReference type="EMBL" id="LWCA01000073">
    <property type="protein sequence ID" value="OAF71188.1"/>
    <property type="molecule type" value="Genomic_DNA"/>
</dbReference>
<gene>
    <name evidence="5" type="ORF">A3Q56_01076</name>
</gene>
<keyword evidence="3" id="KW-0963">Cytoplasm</keyword>
<protein>
    <submittedName>
        <fullName evidence="5">Mitotic-spindle organizing protein 1</fullName>
    </submittedName>
</protein>
<comment type="similarity">
    <text evidence="2">Belongs to the MOZART1 family.</text>
</comment>
<dbReference type="GO" id="GO:0090307">
    <property type="term" value="P:mitotic spindle assembly"/>
    <property type="evidence" value="ECO:0007669"/>
    <property type="project" value="TreeGrafter"/>
</dbReference>
<dbReference type="GO" id="GO:0000931">
    <property type="term" value="C:gamma-tubulin ring complex"/>
    <property type="evidence" value="ECO:0007669"/>
    <property type="project" value="InterPro"/>
</dbReference>
<name>A0A177BA48_9BILA</name>
<dbReference type="GO" id="GO:0033566">
    <property type="term" value="P:gamma-tubulin complex localization"/>
    <property type="evidence" value="ECO:0007669"/>
    <property type="project" value="InterPro"/>
</dbReference>
<comment type="subcellular location">
    <subcellularLocation>
        <location evidence="1">Cytoplasm</location>
        <location evidence="1">Cytoskeleton</location>
        <location evidence="1">Microtubule organizing center</location>
    </subcellularLocation>
</comment>
<dbReference type="Proteomes" id="UP000078046">
    <property type="component" value="Unassembled WGS sequence"/>
</dbReference>
<accession>A0A177BA48</accession>
<comment type="caution">
    <text evidence="5">The sequence shown here is derived from an EMBL/GenBank/DDBJ whole genome shotgun (WGS) entry which is preliminary data.</text>
</comment>
<evidence type="ECO:0000313" key="6">
    <source>
        <dbReference type="Proteomes" id="UP000078046"/>
    </source>
</evidence>
<dbReference type="GO" id="GO:0005813">
    <property type="term" value="C:centrosome"/>
    <property type="evidence" value="ECO:0007669"/>
    <property type="project" value="TreeGrafter"/>
</dbReference>
<keyword evidence="4" id="KW-0206">Cytoskeleton</keyword>
<dbReference type="InterPro" id="IPR022214">
    <property type="entry name" value="MZT1"/>
</dbReference>
<dbReference type="GO" id="GO:0051415">
    <property type="term" value="P:microtubule nucleation by interphase microtubule organizing center"/>
    <property type="evidence" value="ECO:0007669"/>
    <property type="project" value="TreeGrafter"/>
</dbReference>
<proteinExistence type="inferred from homology"/>
<keyword evidence="6" id="KW-1185">Reference proteome</keyword>
<evidence type="ECO:0000256" key="2">
    <source>
        <dbReference type="ARBA" id="ARBA00011015"/>
    </source>
</evidence>
<dbReference type="AlphaFoldDB" id="A0A177BA48"/>
<organism evidence="5 6">
    <name type="scientific">Intoshia linei</name>
    <dbReference type="NCBI Taxonomy" id="1819745"/>
    <lineage>
        <taxon>Eukaryota</taxon>
        <taxon>Metazoa</taxon>
        <taxon>Spiralia</taxon>
        <taxon>Lophotrochozoa</taxon>
        <taxon>Mesozoa</taxon>
        <taxon>Orthonectida</taxon>
        <taxon>Rhopaluridae</taxon>
        <taxon>Intoshia</taxon>
    </lineage>
</organism>
<dbReference type="GO" id="GO:0031021">
    <property type="term" value="C:interphase microtubule organizing center"/>
    <property type="evidence" value="ECO:0007669"/>
    <property type="project" value="TreeGrafter"/>
</dbReference>
<evidence type="ECO:0000256" key="1">
    <source>
        <dbReference type="ARBA" id="ARBA00004267"/>
    </source>
</evidence>
<dbReference type="Pfam" id="PF12554">
    <property type="entry name" value="MOZART1"/>
    <property type="match status" value="1"/>
</dbReference>